<dbReference type="EMBL" id="BK015368">
    <property type="protein sequence ID" value="DAE03515.1"/>
    <property type="molecule type" value="Genomic_DNA"/>
</dbReference>
<dbReference type="GO" id="GO:0046797">
    <property type="term" value="P:viral procapsid maturation"/>
    <property type="evidence" value="ECO:0007669"/>
    <property type="project" value="UniProtKB-KW"/>
</dbReference>
<evidence type="ECO:0000313" key="7">
    <source>
        <dbReference type="EMBL" id="DAE03515.1"/>
    </source>
</evidence>
<accession>A0A8S5PAP0</accession>
<feature type="domain" description="Prohead serine protease" evidence="6">
    <location>
        <begin position="12"/>
        <end position="170"/>
    </location>
</feature>
<organism evidence="7">
    <name type="scientific">Siphoviridae sp. ctpoI7</name>
    <dbReference type="NCBI Taxonomy" id="2825678"/>
    <lineage>
        <taxon>Viruses</taxon>
        <taxon>Duplodnaviria</taxon>
        <taxon>Heunggongvirae</taxon>
        <taxon>Uroviricota</taxon>
        <taxon>Caudoviricetes</taxon>
    </lineage>
</organism>
<evidence type="ECO:0000256" key="3">
    <source>
        <dbReference type="ARBA" id="ARBA00022801"/>
    </source>
</evidence>
<keyword evidence="2 7" id="KW-0645">Protease</keyword>
<dbReference type="NCBIfam" id="TIGR01543">
    <property type="entry name" value="proheadase_HK97"/>
    <property type="match status" value="1"/>
</dbReference>
<keyword evidence="5" id="KW-1273">Viral capsid maturation</keyword>
<keyword evidence="3" id="KW-0378">Hydrolase</keyword>
<keyword evidence="4" id="KW-0118">Viral capsid assembly</keyword>
<protein>
    <submittedName>
        <fullName evidence="7">Prohead serine protease</fullName>
    </submittedName>
</protein>
<evidence type="ECO:0000256" key="2">
    <source>
        <dbReference type="ARBA" id="ARBA00022670"/>
    </source>
</evidence>
<sequence length="189" mass="21553">MSKKELRTMTNQMEIRSADEKTPVIVGYALKFERWSKTMWNFKEKLARGCLDGADMTDTVALINHDSNKVLGRVGVNLTLSVDEIGLRFEVTPTDTSYSRDLVANMAAGIINKCSFGFTIDENGQEWREEGDLVERTITKIKKLYDVSIVTDPAYDDTEAVTDLRSYENFVNGNKQKEIELLEIEMNMY</sequence>
<dbReference type="InterPro" id="IPR006433">
    <property type="entry name" value="Prohead_protease"/>
</dbReference>
<dbReference type="InterPro" id="IPR054613">
    <property type="entry name" value="Peptidase_S78_dom"/>
</dbReference>
<dbReference type="GO" id="GO:0006508">
    <property type="term" value="P:proteolysis"/>
    <property type="evidence" value="ECO:0007669"/>
    <property type="project" value="UniProtKB-KW"/>
</dbReference>
<name>A0A8S5PAP0_9CAUD</name>
<evidence type="ECO:0000256" key="1">
    <source>
        <dbReference type="ARBA" id="ARBA00022612"/>
    </source>
</evidence>
<keyword evidence="1" id="KW-1188">Viral release from host cell</keyword>
<evidence type="ECO:0000256" key="4">
    <source>
        <dbReference type="ARBA" id="ARBA00022950"/>
    </source>
</evidence>
<dbReference type="GO" id="GO:0008233">
    <property type="term" value="F:peptidase activity"/>
    <property type="evidence" value="ECO:0007669"/>
    <property type="project" value="UniProtKB-KW"/>
</dbReference>
<proteinExistence type="predicted"/>
<evidence type="ECO:0000256" key="5">
    <source>
        <dbReference type="ARBA" id="ARBA00023045"/>
    </source>
</evidence>
<evidence type="ECO:0000259" key="6">
    <source>
        <dbReference type="Pfam" id="PF04586"/>
    </source>
</evidence>
<dbReference type="Pfam" id="PF04586">
    <property type="entry name" value="Peptidase_S78"/>
    <property type="match status" value="1"/>
</dbReference>
<reference evidence="7" key="1">
    <citation type="journal article" date="2021" name="Proc. Natl. Acad. Sci. U.S.A.">
        <title>A Catalog of Tens of Thousands of Viruses from Human Metagenomes Reveals Hidden Associations with Chronic Diseases.</title>
        <authorList>
            <person name="Tisza M.J."/>
            <person name="Buck C.B."/>
        </authorList>
    </citation>
    <scope>NUCLEOTIDE SEQUENCE</scope>
    <source>
        <strain evidence="7">CtpoI7</strain>
    </source>
</reference>